<accession>A0ABM5M035</accession>
<keyword evidence="1 2" id="KW-0378">Hydrolase</keyword>
<sequence>MNLSTVTKSPLTYAEALAKTIMNTYTVEELPPANRWHYHQGVFLCGAVSLWKATGQDCYIEYVKAYADLLIDDYGNLLFKRDELDAIQAGLLLFPLYEITRDERYVKAAKRLRGLYGTLNQTSEQGFWHKDGYPYQMWLDGLYMGGPFALKYANLTQEQKLFDMVILQERLMRKYMKDKKTGLYYHAWDEMKKMPWANQDTGCSPEFWARSIGWYVTALADMIEELPRHHTTRQVWIKTLREMLESICEYQDEKTGLWYQVVDKGDRPDNWLESSGSCLYMYAMAKAINMGYISPCYKDQVLKAYQGLIQYKTETRESDGFFFVKDICVGTSAGFYDYYVNREKSTNDLHGAGAFILAMTETDKLLTSLKK</sequence>
<name>A0ABM5M035_BACA1</name>
<reference evidence="2 3" key="1">
    <citation type="journal article" date="2011" name="Front. Microbiol.">
        <title>Genomic signatures of strain selection and enhancement in Bacillus atrophaeus var. globigii, a historical biowarfare simulant.</title>
        <authorList>
            <person name="Gibbons H.S."/>
            <person name="Broomall S.M."/>
            <person name="McNew L.A."/>
            <person name="Daligault H."/>
            <person name="Chapman C."/>
            <person name="Bruce D."/>
            <person name="Karavis M."/>
            <person name="Krepps M."/>
            <person name="McGregor P.A."/>
            <person name="Hong C."/>
            <person name="Park K.H."/>
            <person name="Akmal A."/>
            <person name="Feldman A."/>
            <person name="Lin J.S."/>
            <person name="Chang W.E."/>
            <person name="Higgs B.W."/>
            <person name="Demirev P."/>
            <person name="Lindquist J."/>
            <person name="Liem A."/>
            <person name="Fochler E."/>
            <person name="Read T.D."/>
            <person name="Tapia R."/>
            <person name="Johnson S."/>
            <person name="Bishop-Lilly K.A."/>
            <person name="Detter C."/>
            <person name="Han C."/>
            <person name="Sozhamannan S."/>
            <person name="Rosenzweig C.N."/>
            <person name="Skowronski E.W."/>
        </authorList>
    </citation>
    <scope>NUCLEOTIDE SEQUENCE [LARGE SCALE GENOMIC DNA]</scope>
    <source>
        <strain evidence="2 3">1942</strain>
    </source>
</reference>
<organism evidence="2 3">
    <name type="scientific">Bacillus atrophaeus (strain 1942)</name>
    <dbReference type="NCBI Taxonomy" id="720555"/>
    <lineage>
        <taxon>Bacteria</taxon>
        <taxon>Bacillati</taxon>
        <taxon>Bacillota</taxon>
        <taxon>Bacilli</taxon>
        <taxon>Bacillales</taxon>
        <taxon>Bacillaceae</taxon>
        <taxon>Bacillus</taxon>
    </lineage>
</organism>
<evidence type="ECO:0000313" key="2">
    <source>
        <dbReference type="EMBL" id="ADP33499.1"/>
    </source>
</evidence>
<evidence type="ECO:0000256" key="1">
    <source>
        <dbReference type="ARBA" id="ARBA00022801"/>
    </source>
</evidence>
<dbReference type="InterPro" id="IPR008928">
    <property type="entry name" value="6-hairpin_glycosidase_sf"/>
</dbReference>
<dbReference type="Gene3D" id="1.50.10.10">
    <property type="match status" value="1"/>
</dbReference>
<dbReference type="InterPro" id="IPR012341">
    <property type="entry name" value="6hp_glycosidase-like_sf"/>
</dbReference>
<protein>
    <submittedName>
        <fullName evidence="2">Unsaturated rhamnogalacturonyl hydrolase</fullName>
    </submittedName>
</protein>
<dbReference type="PANTHER" id="PTHR33886">
    <property type="entry name" value="UNSATURATED RHAMNOGALACTURONAN HYDROLASE (EUROFUNG)"/>
    <property type="match status" value="1"/>
</dbReference>
<gene>
    <name evidence="2" type="ordered locus">BATR1942_12850</name>
</gene>
<dbReference type="Pfam" id="PF07470">
    <property type="entry name" value="Glyco_hydro_88"/>
    <property type="match status" value="1"/>
</dbReference>
<keyword evidence="3" id="KW-1185">Reference proteome</keyword>
<proteinExistence type="predicted"/>
<dbReference type="InterPro" id="IPR010905">
    <property type="entry name" value="Glyco_hydro_88"/>
</dbReference>
<dbReference type="GO" id="GO:0016787">
    <property type="term" value="F:hydrolase activity"/>
    <property type="evidence" value="ECO:0007669"/>
    <property type="project" value="UniProtKB-KW"/>
</dbReference>
<dbReference type="EMBL" id="CP002207">
    <property type="protein sequence ID" value="ADP33499.1"/>
    <property type="molecule type" value="Genomic_DNA"/>
</dbReference>
<dbReference type="PANTHER" id="PTHR33886:SF8">
    <property type="entry name" value="UNSATURATED RHAMNOGALACTURONAN HYDROLASE (EUROFUNG)"/>
    <property type="match status" value="1"/>
</dbReference>
<dbReference type="InterPro" id="IPR052043">
    <property type="entry name" value="PolySaccharide_Degr_Enz"/>
</dbReference>
<evidence type="ECO:0000313" key="3">
    <source>
        <dbReference type="Proteomes" id="UP000006867"/>
    </source>
</evidence>
<dbReference type="Proteomes" id="UP000006867">
    <property type="component" value="Chromosome"/>
</dbReference>
<dbReference type="SUPFAM" id="SSF48208">
    <property type="entry name" value="Six-hairpin glycosidases"/>
    <property type="match status" value="1"/>
</dbReference>